<keyword evidence="4 5" id="KW-0030">Aminoacyl-tRNA synthetase</keyword>
<dbReference type="GO" id="GO:0006424">
    <property type="term" value="P:glutamyl-tRNA aminoacylation"/>
    <property type="evidence" value="ECO:0007669"/>
    <property type="project" value="TreeGrafter"/>
</dbReference>
<reference evidence="7 8" key="1">
    <citation type="submission" date="2019-05" db="EMBL/GenBank/DDBJ databases">
        <authorList>
            <person name="Chen C."/>
        </authorList>
    </citation>
    <scope>NUCLEOTIDE SEQUENCE [LARGE SCALE GENOMIC DNA]</scope>
    <source>
        <strain evidence="7 8">HB172198</strain>
    </source>
</reference>
<protein>
    <submittedName>
        <fullName evidence="7">Glutamyl/glutaminyl-tRNA synthetase, class Ic, catalytic domain</fullName>
    </submittedName>
</protein>
<evidence type="ECO:0000256" key="3">
    <source>
        <dbReference type="ARBA" id="ARBA00022840"/>
    </source>
</evidence>
<dbReference type="Pfam" id="PF00749">
    <property type="entry name" value="tRNA-synt_1c"/>
    <property type="match status" value="1"/>
</dbReference>
<feature type="domain" description="Glutamyl/glutaminyl-tRNA synthetase class Ib catalytic" evidence="6">
    <location>
        <begin position="2"/>
        <end position="291"/>
    </location>
</feature>
<dbReference type="Proteomes" id="UP000300879">
    <property type="component" value="Chromosome"/>
</dbReference>
<keyword evidence="1 5" id="KW-0436">Ligase</keyword>
<dbReference type="PANTHER" id="PTHR43311:SF1">
    <property type="entry name" value="GLUTAMYL-Q TRNA(ASP) SYNTHETASE"/>
    <property type="match status" value="1"/>
</dbReference>
<evidence type="ECO:0000313" key="8">
    <source>
        <dbReference type="Proteomes" id="UP000300879"/>
    </source>
</evidence>
<evidence type="ECO:0000256" key="5">
    <source>
        <dbReference type="RuleBase" id="RU363037"/>
    </source>
</evidence>
<evidence type="ECO:0000313" key="7">
    <source>
        <dbReference type="EMBL" id="QCT03097.1"/>
    </source>
</evidence>
<accession>A0A4P8XK87</accession>
<keyword evidence="3 5" id="KW-0067">ATP-binding</keyword>
<dbReference type="PANTHER" id="PTHR43311">
    <property type="entry name" value="GLUTAMATE--TRNA LIGASE"/>
    <property type="match status" value="1"/>
</dbReference>
<sequence>MAALLSWLQLRSQGGAFVLRMEDVDTGRSRQHFADSIVHDLTWLGLDWDEGPDAGGHAGPYVQSQRLELYREALDKLQAQGLLYSCYCSRADILAAPSAPHGLSAEGPLYPGTCRHLSQSEQQLKARTKTPSLRFKVKERFPGFQDDILGPIEINGYASSDFVVRRADGIYAYQLAVVVDDAAMGITDVFRGADLLDSTPRQLMLYEALELTPPRFAHFPLLLDEKGNRLAKRTQGLSIRELRQRGVSPRRIVGWLAWITGLIGSLQELSPQELIPLFSMEHVPKEPVMLTPDVLNLL</sequence>
<proteinExistence type="inferred from homology"/>
<dbReference type="GO" id="GO:0005829">
    <property type="term" value="C:cytosol"/>
    <property type="evidence" value="ECO:0007669"/>
    <property type="project" value="TreeGrafter"/>
</dbReference>
<comment type="similarity">
    <text evidence="5">Belongs to the class-I aminoacyl-tRNA synthetase family.</text>
</comment>
<dbReference type="InterPro" id="IPR014729">
    <property type="entry name" value="Rossmann-like_a/b/a_fold"/>
</dbReference>
<keyword evidence="8" id="KW-1185">Reference proteome</keyword>
<keyword evidence="5" id="KW-0648">Protein biosynthesis</keyword>
<evidence type="ECO:0000256" key="2">
    <source>
        <dbReference type="ARBA" id="ARBA00022741"/>
    </source>
</evidence>
<dbReference type="AlphaFoldDB" id="A0A4P8XK87"/>
<gene>
    <name evidence="7" type="ORF">E6C60_2385</name>
</gene>
<dbReference type="SUPFAM" id="SSF52374">
    <property type="entry name" value="Nucleotidylyl transferase"/>
    <property type="match status" value="1"/>
</dbReference>
<keyword evidence="2 5" id="KW-0547">Nucleotide-binding</keyword>
<dbReference type="GO" id="GO:0005524">
    <property type="term" value="F:ATP binding"/>
    <property type="evidence" value="ECO:0007669"/>
    <property type="project" value="UniProtKB-KW"/>
</dbReference>
<evidence type="ECO:0000256" key="4">
    <source>
        <dbReference type="ARBA" id="ARBA00023146"/>
    </source>
</evidence>
<dbReference type="InterPro" id="IPR020058">
    <property type="entry name" value="Glu/Gln-tRNA-synth_Ib_cat-dom"/>
</dbReference>
<dbReference type="KEGG" id="palo:E6C60_2385"/>
<dbReference type="Gene3D" id="3.40.50.620">
    <property type="entry name" value="HUPs"/>
    <property type="match status" value="1"/>
</dbReference>
<dbReference type="GO" id="GO:0004818">
    <property type="term" value="F:glutamate-tRNA ligase activity"/>
    <property type="evidence" value="ECO:0007669"/>
    <property type="project" value="TreeGrafter"/>
</dbReference>
<evidence type="ECO:0000259" key="6">
    <source>
        <dbReference type="Pfam" id="PF00749"/>
    </source>
</evidence>
<evidence type="ECO:0000256" key="1">
    <source>
        <dbReference type="ARBA" id="ARBA00022598"/>
    </source>
</evidence>
<dbReference type="NCBIfam" id="NF004315">
    <property type="entry name" value="PRK05710.1-4"/>
    <property type="match status" value="1"/>
</dbReference>
<dbReference type="InterPro" id="IPR049940">
    <property type="entry name" value="GluQ/Sye"/>
</dbReference>
<name>A0A4P8XK87_9BACL</name>
<organism evidence="7 8">
    <name type="scientific">Paenibacillus algicola</name>
    <dbReference type="NCBI Taxonomy" id="2565926"/>
    <lineage>
        <taxon>Bacteria</taxon>
        <taxon>Bacillati</taxon>
        <taxon>Bacillota</taxon>
        <taxon>Bacilli</taxon>
        <taxon>Bacillales</taxon>
        <taxon>Paenibacillaceae</taxon>
        <taxon>Paenibacillus</taxon>
    </lineage>
</organism>
<dbReference type="EMBL" id="CP040396">
    <property type="protein sequence ID" value="QCT03097.1"/>
    <property type="molecule type" value="Genomic_DNA"/>
</dbReference>